<protein>
    <recommendedName>
        <fullName evidence="3">ZAD domain-containing protein</fullName>
    </recommendedName>
</protein>
<dbReference type="AlphaFoldDB" id="A0AAV8X7H5"/>
<accession>A0AAV8X7H5</accession>
<dbReference type="EMBL" id="JANEYF010003732">
    <property type="protein sequence ID" value="KAJ8934403.1"/>
    <property type="molecule type" value="Genomic_DNA"/>
</dbReference>
<proteinExistence type="predicted"/>
<comment type="caution">
    <text evidence="1">The sequence shown here is derived from an EMBL/GenBank/DDBJ whole genome shotgun (WGS) entry which is preliminary data.</text>
</comment>
<organism evidence="1 2">
    <name type="scientific">Rhamnusium bicolor</name>
    <dbReference type="NCBI Taxonomy" id="1586634"/>
    <lineage>
        <taxon>Eukaryota</taxon>
        <taxon>Metazoa</taxon>
        <taxon>Ecdysozoa</taxon>
        <taxon>Arthropoda</taxon>
        <taxon>Hexapoda</taxon>
        <taxon>Insecta</taxon>
        <taxon>Pterygota</taxon>
        <taxon>Neoptera</taxon>
        <taxon>Endopterygota</taxon>
        <taxon>Coleoptera</taxon>
        <taxon>Polyphaga</taxon>
        <taxon>Cucujiformia</taxon>
        <taxon>Chrysomeloidea</taxon>
        <taxon>Cerambycidae</taxon>
        <taxon>Lepturinae</taxon>
        <taxon>Rhagiini</taxon>
        <taxon>Rhamnusium</taxon>
    </lineage>
</organism>
<sequence length="123" mass="14289">MDIESDDILPRNVCITCINQLEDIHSFINLSKNNDEILKEIVRKIKLEPYKEKFDSESDTADDPPEVSNEFEDDYDNVKIKSCENKLATVYNPKDAICLETNERKKVNKKRGRHSTKKTTLKV</sequence>
<evidence type="ECO:0008006" key="3">
    <source>
        <dbReference type="Google" id="ProtNLM"/>
    </source>
</evidence>
<reference evidence="1" key="1">
    <citation type="journal article" date="2023" name="Insect Mol. Biol.">
        <title>Genome sequencing provides insights into the evolution of gene families encoding plant cell wall-degrading enzymes in longhorned beetles.</title>
        <authorList>
            <person name="Shin N.R."/>
            <person name="Okamura Y."/>
            <person name="Kirsch R."/>
            <person name="Pauchet Y."/>
        </authorList>
    </citation>
    <scope>NUCLEOTIDE SEQUENCE</scope>
    <source>
        <strain evidence="1">RBIC_L_NR</strain>
    </source>
</reference>
<evidence type="ECO:0000313" key="1">
    <source>
        <dbReference type="EMBL" id="KAJ8934403.1"/>
    </source>
</evidence>
<gene>
    <name evidence="1" type="ORF">NQ314_013444</name>
</gene>
<evidence type="ECO:0000313" key="2">
    <source>
        <dbReference type="Proteomes" id="UP001162156"/>
    </source>
</evidence>
<keyword evidence="2" id="KW-1185">Reference proteome</keyword>
<name>A0AAV8X7H5_9CUCU</name>
<dbReference type="SUPFAM" id="SSF57716">
    <property type="entry name" value="Glucocorticoid receptor-like (DNA-binding domain)"/>
    <property type="match status" value="1"/>
</dbReference>
<dbReference type="Proteomes" id="UP001162156">
    <property type="component" value="Unassembled WGS sequence"/>
</dbReference>